<evidence type="ECO:0000313" key="2">
    <source>
        <dbReference type="Proteomes" id="UP000318554"/>
    </source>
</evidence>
<sequence>MEILEVTKLKEEMGEKTVAVDAFEGNNLVLVDEGHRGASAGGEGAWMKFRNALCEKGFSFEYSATFGQAVAGNRQLTDLYARSTLFDYSYRWFYGDGFGKDYHILNLEDDRNEEWMRTYLTACLLSFFQQQRLYREQEASLRPFNIEKPLWVFVGGSVNAVRKEDKKDVSDVVAILKFLATYVANRKDSTERIRRVLNEGLLTATGKNLFAGRFAYLNTCGLSPEQIFDETLATLFNAPAGGLLHVENLKGAAGEIGVRVGDNAFFGVINVGDDTKLVKLCEASGLHVAEREFSGSLFHELDKPHSAINVLIGSKKFTEGWSSWRVSTMGLMNVGRSEGAQIIQLFGRGVRLKGYGMSLKRSVRATLPAALKRPRYIDLLETLHIFGVRADYMEQFRKFLEDEGLPANEERIEFILPVIRNLGTTPLKTIRLKKEINGIKTEFGDAFRKLGPVPTLQPPRPDLEPATAYLQKNQVVLNWYPKIQAMKSDGVSGSDDEGAPNEAHLTKQHIAFLDLDQLYFDLERFKAERGWHNLNLPRSGIAALLMDTSWYRLLIPASELAFDAFEKVRVWQEIAQALLRKYVERYYTFRKKEWELPHLEYRDLTDDDPNFPSILSEDGAEYGYRILIEESQQEIVAKLKELKEAIEQGNLKDWEFRGLKAIWFGRHLYQPLLFLDGSAVEISPAPLNKGERRFIEDLKAFHDANPDYFAERELYLLRNLSKGRGVGFFEAGNFHPDFIIWQLEGKRQRVTFVDPKGIRNVGLRDPKISFYETVKDIEKRLGQPDVVLESFIVSNTPSHEMSKLWGITKGEMQKKHILFQEEDGETYIRALLEPTRSMEVSASS</sequence>
<evidence type="ECO:0000313" key="1">
    <source>
        <dbReference type="EMBL" id="TSE24676.1"/>
    </source>
</evidence>
<protein>
    <recommendedName>
        <fullName evidence="3">Type III restriction enzyme, res subunit</fullName>
    </recommendedName>
</protein>
<evidence type="ECO:0008006" key="3">
    <source>
        <dbReference type="Google" id="ProtNLM"/>
    </source>
</evidence>
<organism evidence="1 2">
    <name type="scientific">Tepidimonas aquatica</name>
    <dbReference type="NCBI Taxonomy" id="247482"/>
    <lineage>
        <taxon>Bacteria</taxon>
        <taxon>Pseudomonadati</taxon>
        <taxon>Pseudomonadota</taxon>
        <taxon>Betaproteobacteria</taxon>
        <taxon>Burkholderiales</taxon>
        <taxon>Tepidimonas</taxon>
    </lineage>
</organism>
<dbReference type="Proteomes" id="UP000318554">
    <property type="component" value="Unassembled WGS sequence"/>
</dbReference>
<reference evidence="1 2" key="1">
    <citation type="submission" date="2019-07" db="EMBL/GenBank/DDBJ databases">
        <title>Tepidimonas aquatica CLN-1 draft genome.</title>
        <authorList>
            <person name="Da Costa M.S."/>
            <person name="Froufe H.J.C."/>
            <person name="Egas C."/>
            <person name="Albuquerque L."/>
        </authorList>
    </citation>
    <scope>NUCLEOTIDE SEQUENCE [LARGE SCALE GENOMIC DNA]</scope>
    <source>
        <strain evidence="1 2">CLN-1</strain>
    </source>
</reference>
<comment type="caution">
    <text evidence="1">The sequence shown here is derived from an EMBL/GenBank/DDBJ whole genome shotgun (WGS) entry which is preliminary data.</text>
</comment>
<dbReference type="RefSeq" id="WP_221933924.1">
    <property type="nucleotide sequence ID" value="NZ_VJNA01000015.1"/>
</dbReference>
<keyword evidence="2" id="KW-1185">Reference proteome</keyword>
<gene>
    <name evidence="1" type="ORF">Taqua_01382</name>
</gene>
<name>A0A554WM67_9BURK</name>
<proteinExistence type="predicted"/>
<accession>A0A554WM67</accession>
<dbReference type="AlphaFoldDB" id="A0A554WM67"/>
<dbReference type="EMBL" id="VJNA01000015">
    <property type="protein sequence ID" value="TSE24676.1"/>
    <property type="molecule type" value="Genomic_DNA"/>
</dbReference>